<dbReference type="InterPro" id="IPR009057">
    <property type="entry name" value="Homeodomain-like_sf"/>
</dbReference>
<protein>
    <submittedName>
        <fullName evidence="1">Putative transcriptional regulator</fullName>
    </submittedName>
</protein>
<evidence type="ECO:0000313" key="2">
    <source>
        <dbReference type="Proteomes" id="UP000003692"/>
    </source>
</evidence>
<dbReference type="Proteomes" id="UP000003692">
    <property type="component" value="Unassembled WGS sequence"/>
</dbReference>
<dbReference type="Gene3D" id="1.10.357.10">
    <property type="entry name" value="Tetracycline Repressor, domain 2"/>
    <property type="match status" value="1"/>
</dbReference>
<dbReference type="SUPFAM" id="SSF48498">
    <property type="entry name" value="Tetracyclin repressor-like, C-terminal domain"/>
    <property type="match status" value="1"/>
</dbReference>
<organism evidence="1 2">
    <name type="scientific">Edwardsiella tarda ATCC 23685</name>
    <dbReference type="NCBI Taxonomy" id="500638"/>
    <lineage>
        <taxon>Bacteria</taxon>
        <taxon>Pseudomonadati</taxon>
        <taxon>Pseudomonadota</taxon>
        <taxon>Gammaproteobacteria</taxon>
        <taxon>Enterobacterales</taxon>
        <taxon>Hafniaceae</taxon>
        <taxon>Edwardsiella</taxon>
    </lineage>
</organism>
<proteinExistence type="predicted"/>
<gene>
    <name evidence="1" type="ORF">EDWATA_00211</name>
</gene>
<accession>D4F0I6</accession>
<evidence type="ECO:0000313" key="1">
    <source>
        <dbReference type="EMBL" id="EFE24691.1"/>
    </source>
</evidence>
<dbReference type="InterPro" id="IPR036271">
    <property type="entry name" value="Tet_transcr_reg_TetR-rel_C_sf"/>
</dbReference>
<reference evidence="1 2" key="1">
    <citation type="submission" date="2010-02" db="EMBL/GenBank/DDBJ databases">
        <authorList>
            <person name="Weinstock G."/>
            <person name="Sodergren E."/>
            <person name="Clifton S."/>
            <person name="Fulton L."/>
            <person name="Fulton B."/>
            <person name="Courtney L."/>
            <person name="Fronick C."/>
            <person name="Harrison M."/>
            <person name="Strong C."/>
            <person name="Farmer C."/>
            <person name="Delahaunty K."/>
            <person name="Markovic C."/>
            <person name="Hall O."/>
            <person name="Minx P."/>
            <person name="Tomlinson C."/>
            <person name="Mitreva M."/>
            <person name="Nelson J."/>
            <person name="Hou S."/>
            <person name="Wollam A."/>
            <person name="Pepin K.H."/>
            <person name="Johnson M."/>
            <person name="Bhonagiri V."/>
            <person name="Zhang X."/>
            <person name="Suruliraj S."/>
            <person name="Warren W."/>
            <person name="Chinwalla A."/>
            <person name="Mardis E.R."/>
            <person name="Wilson R.K."/>
        </authorList>
    </citation>
    <scope>NUCLEOTIDE SEQUENCE [LARGE SCALE GENOMIC DNA]</scope>
    <source>
        <strain evidence="1 2">ATCC 23685</strain>
    </source>
</reference>
<dbReference type="NCBIfam" id="NF008647">
    <property type="entry name" value="PRK11640.1"/>
    <property type="match status" value="1"/>
</dbReference>
<name>D4F0I6_EDWTA</name>
<dbReference type="HOGENOM" id="CLU_1389758_0_0_6"/>
<dbReference type="NCBIfam" id="NF047866">
    <property type="entry name" value="TF_DicD_YjdC"/>
    <property type="match status" value="1"/>
</dbReference>
<dbReference type="SUPFAM" id="SSF46689">
    <property type="entry name" value="Homeodomain-like"/>
    <property type="match status" value="1"/>
</dbReference>
<dbReference type="EMBL" id="ADGK01000011">
    <property type="protein sequence ID" value="EFE24691.1"/>
    <property type="molecule type" value="Genomic_DNA"/>
</dbReference>
<comment type="caution">
    <text evidence="1">The sequence shown here is derived from an EMBL/GenBank/DDBJ whole genome shotgun (WGS) entry which is preliminary data.</text>
</comment>
<sequence>MEVMMQREMILTQVLHRLEQRGLADAKLANLIDQAALSREQARRYWPDDEALLYDCLRFHGQQIDAWRRQIALDEQLSNDDKILARYPVLAEHAEQGRFPGCLFIAACIHYPHRDHPIHQLATWQKQASFDFTLQLLRENDIDDATLVAQQIELVQEGCLSRLLLSRQRQDIDIARQLAQDILHIAHCRRHDALG</sequence>
<dbReference type="AlphaFoldDB" id="D4F0I6"/>